<organism evidence="1">
    <name type="scientific">Oikopleura dioica</name>
    <name type="common">Tunicate</name>
    <dbReference type="NCBI Taxonomy" id="34765"/>
    <lineage>
        <taxon>Eukaryota</taxon>
        <taxon>Metazoa</taxon>
        <taxon>Chordata</taxon>
        <taxon>Tunicata</taxon>
        <taxon>Appendicularia</taxon>
        <taxon>Copelata</taxon>
        <taxon>Oikopleuridae</taxon>
        <taxon>Oikopleura</taxon>
    </lineage>
</organism>
<dbReference type="AlphaFoldDB" id="E4Z1L2"/>
<accession>E4Z1L2</accession>
<reference evidence="1" key="1">
    <citation type="journal article" date="2010" name="Science">
        <title>Plasticity of animal genome architecture unmasked by rapid evolution of a pelagic tunicate.</title>
        <authorList>
            <person name="Denoeud F."/>
            <person name="Henriet S."/>
            <person name="Mungpakdee S."/>
            <person name="Aury J.M."/>
            <person name="Da Silva C."/>
            <person name="Brinkmann H."/>
            <person name="Mikhaleva J."/>
            <person name="Olsen L.C."/>
            <person name="Jubin C."/>
            <person name="Canestro C."/>
            <person name="Bouquet J.M."/>
            <person name="Danks G."/>
            <person name="Poulain J."/>
            <person name="Campsteijn C."/>
            <person name="Adamski M."/>
            <person name="Cross I."/>
            <person name="Yadetie F."/>
            <person name="Muffato M."/>
            <person name="Louis A."/>
            <person name="Butcher S."/>
            <person name="Tsagkogeorga G."/>
            <person name="Konrad A."/>
            <person name="Singh S."/>
            <person name="Jensen M.F."/>
            <person name="Cong E.H."/>
            <person name="Eikeseth-Otteraa H."/>
            <person name="Noel B."/>
            <person name="Anthouard V."/>
            <person name="Porcel B.M."/>
            <person name="Kachouri-Lafond R."/>
            <person name="Nishino A."/>
            <person name="Ugolini M."/>
            <person name="Chourrout P."/>
            <person name="Nishida H."/>
            <person name="Aasland R."/>
            <person name="Huzurbazar S."/>
            <person name="Westhof E."/>
            <person name="Delsuc F."/>
            <person name="Lehrach H."/>
            <person name="Reinhardt R."/>
            <person name="Weissenbach J."/>
            <person name="Roy S.W."/>
            <person name="Artiguenave F."/>
            <person name="Postlethwait J.H."/>
            <person name="Manak J.R."/>
            <person name="Thompson E.M."/>
            <person name="Jaillon O."/>
            <person name="Du Pasquier L."/>
            <person name="Boudinot P."/>
            <person name="Liberles D.A."/>
            <person name="Volff J.N."/>
            <person name="Philippe H."/>
            <person name="Lenhard B."/>
            <person name="Roest Crollius H."/>
            <person name="Wincker P."/>
            <person name="Chourrout D."/>
        </authorList>
    </citation>
    <scope>NUCLEOTIDE SEQUENCE [LARGE SCALE GENOMIC DNA]</scope>
</reference>
<dbReference type="Proteomes" id="UP000011014">
    <property type="component" value="Unassembled WGS sequence"/>
</dbReference>
<name>E4Z1L2_OIKDI</name>
<dbReference type="EMBL" id="FN656517">
    <property type="protein sequence ID" value="CBY41590.1"/>
    <property type="molecule type" value="Genomic_DNA"/>
</dbReference>
<sequence length="19" mass="2271">MSIGEKVKFLIFLLNYLLE</sequence>
<proteinExistence type="predicted"/>
<protein>
    <submittedName>
        <fullName evidence="1">Uncharacterized protein</fullName>
    </submittedName>
</protein>
<gene>
    <name evidence="1" type="ORF">GSOID_T00023672001</name>
</gene>
<evidence type="ECO:0000313" key="1">
    <source>
        <dbReference type="EMBL" id="CBY41590.1"/>
    </source>
</evidence>